<organism evidence="1 2">
    <name type="scientific">Acetobacter aceti</name>
    <dbReference type="NCBI Taxonomy" id="435"/>
    <lineage>
        <taxon>Bacteria</taxon>
        <taxon>Pseudomonadati</taxon>
        <taxon>Pseudomonadota</taxon>
        <taxon>Alphaproteobacteria</taxon>
        <taxon>Acetobacterales</taxon>
        <taxon>Acetobacteraceae</taxon>
        <taxon>Acetobacter</taxon>
        <taxon>Acetobacter subgen. Acetobacter</taxon>
    </lineage>
</organism>
<dbReference type="AlphaFoldDB" id="A0A6S6PQS1"/>
<proteinExistence type="predicted"/>
<dbReference type="Gene3D" id="1.25.40.10">
    <property type="entry name" value="Tetratricopeptide repeat domain"/>
    <property type="match status" value="1"/>
</dbReference>
<protein>
    <submittedName>
        <fullName evidence="1">Uncharacterized protein</fullName>
    </submittedName>
</protein>
<dbReference type="Proteomes" id="UP000515220">
    <property type="component" value="Chromosome"/>
</dbReference>
<dbReference type="EMBL" id="AP023326">
    <property type="protein sequence ID" value="BCI67042.1"/>
    <property type="molecule type" value="Genomic_DNA"/>
</dbReference>
<name>A0A6S6PQS1_ACEAC</name>
<reference evidence="1 2" key="1">
    <citation type="submission" date="2020-07" db="EMBL/GenBank/DDBJ databases">
        <title>Complete Genome Sequence of an acetic acid bacterium, Acetobacter aceti JCM20276.</title>
        <authorList>
            <person name="Hirose Y."/>
            <person name="Mihara H."/>
        </authorList>
    </citation>
    <scope>NUCLEOTIDE SEQUENCE [LARGE SCALE GENOMIC DNA]</scope>
    <source>
        <strain evidence="1 2">JCM20276</strain>
    </source>
</reference>
<sequence>MEDGDYEEACDIFETLTKSFPDDRGIWWQYLSALQHARQTEKADECIERCYKTFPDDLGFTLSWTRTFDARADWDECIRRRNVVLRQHDPRGDLCYLPVITEIFLPLVEKKDFGSIRAFLARYWDVLTRFNQCGAALYFALETIGDFERQLELCDIFLERCDPNDPVLDGINYANLRVIVESALWNRKIVSRPGSKTQILSFGQNCLPYSMANRWGLLKYIGNPDAITIFDLGAFGKNTAAEALLSNFESFRNPDNYYESQDPAGAPRMMHRPSGVHFGHERGRTLIGADHKAFFSLINKKIDAFQSMWSKGYCLLVYAITGECDLAEFVPSMEQILEKNASRLLILNCNRPVQECPESDYVTYFHMPFPFDYSWNEINNFTKDIGLAFDTRITAAIKNEIDRMDREQGILV</sequence>
<accession>A0A6S6PQS1</accession>
<evidence type="ECO:0000313" key="2">
    <source>
        <dbReference type="Proteomes" id="UP000515220"/>
    </source>
</evidence>
<evidence type="ECO:0000313" key="1">
    <source>
        <dbReference type="EMBL" id="BCI67042.1"/>
    </source>
</evidence>
<gene>
    <name evidence="1" type="ORF">AAJCM20276_16660</name>
</gene>
<dbReference type="SUPFAM" id="SSF48452">
    <property type="entry name" value="TPR-like"/>
    <property type="match status" value="1"/>
</dbReference>
<dbReference type="InterPro" id="IPR011990">
    <property type="entry name" value="TPR-like_helical_dom_sf"/>
</dbReference>